<dbReference type="InterPro" id="IPR019316">
    <property type="entry name" value="G8_domain"/>
</dbReference>
<proteinExistence type="predicted"/>
<feature type="domain" description="G8" evidence="2">
    <location>
        <begin position="151"/>
        <end position="289"/>
    </location>
</feature>
<dbReference type="SMART" id="SM01225">
    <property type="entry name" value="G8"/>
    <property type="match status" value="1"/>
</dbReference>
<dbReference type="InterPro" id="IPR052387">
    <property type="entry name" value="Fibrocystin"/>
</dbReference>
<dbReference type="OrthoDB" id="220114at2"/>
<protein>
    <submittedName>
        <fullName evidence="3">G8 domain-containing protein</fullName>
    </submittedName>
</protein>
<dbReference type="EMBL" id="FOIZ01000002">
    <property type="protein sequence ID" value="SEW44436.1"/>
    <property type="molecule type" value="Genomic_DNA"/>
</dbReference>
<dbReference type="RefSeq" id="WP_089996857.1">
    <property type="nucleotide sequence ID" value="NZ_FOIZ01000002.1"/>
</dbReference>
<dbReference type="AlphaFoldDB" id="A0A1I0RTB7"/>
<evidence type="ECO:0000259" key="2">
    <source>
        <dbReference type="PROSITE" id="PS51484"/>
    </source>
</evidence>
<evidence type="ECO:0000256" key="1">
    <source>
        <dbReference type="ARBA" id="ARBA00022729"/>
    </source>
</evidence>
<name>A0A1I0RTB7_9RHOB</name>
<dbReference type="PROSITE" id="PS51484">
    <property type="entry name" value="G8"/>
    <property type="match status" value="1"/>
</dbReference>
<sequence>MTQIRLQGPTTGSNLGTVSVTVDTRTASVDIPAFSAAAPMHLPLIAGPQADGDTAVLDTSRLNNLTSIQWRVRGGENLGTATTQDLSGLGGSWVEAETVSDEGTLVSPPLLVHALMMTANHNRDDAAAVALASHNKMTRVAAQDGNWSDTQTWVAGSVPQHGDSVLIPHGVEVNYDVDAPNLLIRRLRVDGTFRLATDANTHMYVRDIIVDRMGLLALGNSATDRINSSNKAILTFDGKSLLDIVEDPTLLSRGIVSLGAVDVFGAEMLNHSLATEGVPQGATSLTLEKAPVGWDVGTKIIVGGTAIQDNFTIGEGLPQVVKDEIVTITGISGNAISFTPALANPHNDQNDRKPYNKDVRPMVQLRAESRNLILQAESLSPVTQRPHVMIMHMHSRQNVHDVGLIGLGRTIKGASRLGVLNDDGAFKTYQFNSSTNKTEMVEVPLTNDANMRGRYPWHSHVVGWNHSRAGRPIPQVVNMTVDDSPGWGIVHHDCEMTIRGSSTFRVYGCGIVSEQGGETGVWDDLSAMQATAVNLERANWLQSTPKGHHAQWHGIGGDHFNDGYGFGYRSRAIKVTRCVATSCSWGHVFWHRSLNAGNSQGLFDLTHLPRNTLDLQEVGLMNTSSNNGVGNFSAIDYPIVHFADCMSIGCMTGMYVAKDDPRQNHDFSVIWKNPTAFGSRFTGIYLEYVSTYILVDPYVIDGVNIGSGIRVENNTAQIAVIRPRTEGCFFHGLSFKGSAVGYNADDFNVPDNPRFWVIGRDANDRLTDVGYSGGQSKTLNQVAVIEDDWDATYLDYKLDPSETFPDIVGTWARQSANTTITKRPDNTDGLKFGNHPVGLPISDKAYGDSPFPRSNFGSKLKAYAENYGYNQYQGSDVVVQREIISDVPTGRPAKFTALWQADSPITSGIDNGPITLSSAIVAGDIEVTVEPGGSVTFDAIAGATGGTGTFEIDPGDFTAPDYGALDINYSTGEVTYTPREGVSNQSDFGYLFIRSQRETGVTGTETRTYATRRISVVITSNATLAAPARGTDFTLQSNTGNTTFAVNMMKLPQSGGRRILTTQYSTDGGTNWRRLCNGWPRTAVSVALESDGSVLTAGSLNVRLRYLTDHEYGFSPQTPDLPVVVG</sequence>
<accession>A0A1I0RTB7</accession>
<dbReference type="PANTHER" id="PTHR46769">
    <property type="entry name" value="POLYCYSTIC KIDNEY AND HEPATIC DISEASE 1 (AUTOSOMAL RECESSIVE)-LIKE 1"/>
    <property type="match status" value="1"/>
</dbReference>
<organism evidence="3 4">
    <name type="scientific">Cognatiyoonia koreensis</name>
    <dbReference type="NCBI Taxonomy" id="364200"/>
    <lineage>
        <taxon>Bacteria</taxon>
        <taxon>Pseudomonadati</taxon>
        <taxon>Pseudomonadota</taxon>
        <taxon>Alphaproteobacteria</taxon>
        <taxon>Rhodobacterales</taxon>
        <taxon>Paracoccaceae</taxon>
        <taxon>Cognatiyoonia</taxon>
    </lineage>
</organism>
<keyword evidence="4" id="KW-1185">Reference proteome</keyword>
<keyword evidence="1" id="KW-0732">Signal</keyword>
<dbReference type="PANTHER" id="PTHR46769:SF2">
    <property type="entry name" value="FIBROCYSTIN-L ISOFORM 2 PRECURSOR-RELATED"/>
    <property type="match status" value="1"/>
</dbReference>
<dbReference type="STRING" id="364200.SAMN04488515_3193"/>
<reference evidence="3 4" key="1">
    <citation type="submission" date="2016-10" db="EMBL/GenBank/DDBJ databases">
        <authorList>
            <person name="de Groot N.N."/>
        </authorList>
    </citation>
    <scope>NUCLEOTIDE SEQUENCE [LARGE SCALE GENOMIC DNA]</scope>
    <source>
        <strain evidence="3 4">DSM 17925</strain>
    </source>
</reference>
<gene>
    <name evidence="3" type="ORF">SAMN04488515_3193</name>
</gene>
<evidence type="ECO:0000313" key="3">
    <source>
        <dbReference type="EMBL" id="SEW44436.1"/>
    </source>
</evidence>
<dbReference type="Pfam" id="PF10162">
    <property type="entry name" value="G8"/>
    <property type="match status" value="1"/>
</dbReference>
<dbReference type="Proteomes" id="UP000199167">
    <property type="component" value="Unassembled WGS sequence"/>
</dbReference>
<evidence type="ECO:0000313" key="4">
    <source>
        <dbReference type="Proteomes" id="UP000199167"/>
    </source>
</evidence>